<evidence type="ECO:0000313" key="4">
    <source>
        <dbReference type="Proteomes" id="UP000632454"/>
    </source>
</evidence>
<protein>
    <recommendedName>
        <fullName evidence="2">DUF4185 domain-containing protein</fullName>
    </recommendedName>
</protein>
<dbReference type="InterPro" id="IPR006311">
    <property type="entry name" value="TAT_signal"/>
</dbReference>
<evidence type="ECO:0000313" key="3">
    <source>
        <dbReference type="EMBL" id="GGF26779.1"/>
    </source>
</evidence>
<evidence type="ECO:0000256" key="1">
    <source>
        <dbReference type="SAM" id="SignalP"/>
    </source>
</evidence>
<organism evidence="3 4">
    <name type="scientific">Williamsia phyllosphaerae</name>
    <dbReference type="NCBI Taxonomy" id="885042"/>
    <lineage>
        <taxon>Bacteria</taxon>
        <taxon>Bacillati</taxon>
        <taxon>Actinomycetota</taxon>
        <taxon>Actinomycetes</taxon>
        <taxon>Mycobacteriales</taxon>
        <taxon>Nocardiaceae</taxon>
        <taxon>Williamsia</taxon>
    </lineage>
</organism>
<dbReference type="EMBL" id="BMCS01000001">
    <property type="protein sequence ID" value="GGF26779.1"/>
    <property type="molecule type" value="Genomic_DNA"/>
</dbReference>
<feature type="chain" id="PRO_5045754883" description="DUF4185 domain-containing protein" evidence="1">
    <location>
        <begin position="33"/>
        <end position="429"/>
    </location>
</feature>
<sequence>MSALRRSVVLMTTVCTAAATLAGVGLAGPASAAPCGNEGLLGSSPLGQAIGNAFGSSGAGPLLGKSSAQGPLPVVNSGNTRPVAWVTGGKSPNRTDTRFGISGTDLGISWDNGSGQTLMAFGDTFGDCNAPRQQWRHNLILRTTDIDPADGVTIGDGVPGDVRSGAVVASATPRYASESIPALEVSGVEVTTIPTAAIAIDGVQYMNFMSVRQWGGPGRWVTNSSAIAVSRDNGQTWATDPKTVRLNLPVSIPGVEQVDDSNGKYQQNAYLRGRGEDQYIYQYGTPNGRYGAAFLCRFLPGNILDLSKYEYYTGDAGDPWSSETTKSKAVVTEPVSEMSVSWNNRLQKYLMLYGNEANGTIAMRTATKPEGPFGAPITLLTRQQLGGVYAPYVYPATGGDDRYLYFTASRWSDYNVMMLRTDLTQITAG</sequence>
<feature type="signal peptide" evidence="1">
    <location>
        <begin position="1"/>
        <end position="32"/>
    </location>
</feature>
<reference evidence="4" key="1">
    <citation type="journal article" date="2019" name="Int. J. Syst. Evol. Microbiol.">
        <title>The Global Catalogue of Microorganisms (GCM) 10K type strain sequencing project: providing services to taxonomists for standard genome sequencing and annotation.</title>
        <authorList>
            <consortium name="The Broad Institute Genomics Platform"/>
            <consortium name="The Broad Institute Genome Sequencing Center for Infectious Disease"/>
            <person name="Wu L."/>
            <person name="Ma J."/>
        </authorList>
    </citation>
    <scope>NUCLEOTIDE SEQUENCE [LARGE SCALE GENOMIC DNA]</scope>
    <source>
        <strain evidence="4">CCM 7855</strain>
    </source>
</reference>
<dbReference type="Proteomes" id="UP000632454">
    <property type="component" value="Unassembled WGS sequence"/>
</dbReference>
<keyword evidence="1" id="KW-0732">Signal</keyword>
<evidence type="ECO:0000259" key="2">
    <source>
        <dbReference type="Pfam" id="PF13810"/>
    </source>
</evidence>
<dbReference type="PROSITE" id="PS51318">
    <property type="entry name" value="TAT"/>
    <property type="match status" value="1"/>
</dbReference>
<gene>
    <name evidence="3" type="ORF">GCM10007298_23420</name>
</gene>
<dbReference type="InterPro" id="IPR025442">
    <property type="entry name" value="DUF4185"/>
</dbReference>
<keyword evidence="4" id="KW-1185">Reference proteome</keyword>
<dbReference type="RefSeq" id="WP_188489778.1">
    <property type="nucleotide sequence ID" value="NZ_BMCS01000001.1"/>
</dbReference>
<feature type="domain" description="DUF4185" evidence="2">
    <location>
        <begin position="90"/>
        <end position="420"/>
    </location>
</feature>
<name>A0ABQ1UTJ1_9NOCA</name>
<comment type="caution">
    <text evidence="3">The sequence shown here is derived from an EMBL/GenBank/DDBJ whole genome shotgun (WGS) entry which is preliminary data.</text>
</comment>
<accession>A0ABQ1UTJ1</accession>
<dbReference type="Pfam" id="PF13810">
    <property type="entry name" value="DUF4185"/>
    <property type="match status" value="1"/>
</dbReference>
<proteinExistence type="predicted"/>